<feature type="compositionally biased region" description="Low complexity" evidence="1">
    <location>
        <begin position="1"/>
        <end position="15"/>
    </location>
</feature>
<accession>A0AAN7U827</accession>
<comment type="caution">
    <text evidence="2">The sequence shown here is derived from an EMBL/GenBank/DDBJ whole genome shotgun (WGS) entry which is preliminary data.</text>
</comment>
<keyword evidence="3" id="KW-1185">Reference proteome</keyword>
<protein>
    <submittedName>
        <fullName evidence="2">Uncharacterized protein</fullName>
    </submittedName>
</protein>
<feature type="region of interest" description="Disordered" evidence="1">
    <location>
        <begin position="260"/>
        <end position="283"/>
    </location>
</feature>
<name>A0AAN7U827_9PEZI</name>
<feature type="compositionally biased region" description="Pro residues" evidence="1">
    <location>
        <begin position="265"/>
        <end position="275"/>
    </location>
</feature>
<organism evidence="2 3">
    <name type="scientific">Xylaria bambusicola</name>
    <dbReference type="NCBI Taxonomy" id="326684"/>
    <lineage>
        <taxon>Eukaryota</taxon>
        <taxon>Fungi</taxon>
        <taxon>Dikarya</taxon>
        <taxon>Ascomycota</taxon>
        <taxon>Pezizomycotina</taxon>
        <taxon>Sordariomycetes</taxon>
        <taxon>Xylariomycetidae</taxon>
        <taxon>Xylariales</taxon>
        <taxon>Xylariaceae</taxon>
        <taxon>Xylaria</taxon>
    </lineage>
</organism>
<feature type="region of interest" description="Disordered" evidence="1">
    <location>
        <begin position="1"/>
        <end position="23"/>
    </location>
</feature>
<gene>
    <name evidence="2" type="ORF">RRF57_003405</name>
</gene>
<dbReference type="AlphaFoldDB" id="A0AAN7U827"/>
<evidence type="ECO:0000313" key="2">
    <source>
        <dbReference type="EMBL" id="KAK5627690.1"/>
    </source>
</evidence>
<evidence type="ECO:0000313" key="3">
    <source>
        <dbReference type="Proteomes" id="UP001305414"/>
    </source>
</evidence>
<reference evidence="2 3" key="1">
    <citation type="submission" date="2023-10" db="EMBL/GenBank/DDBJ databases">
        <title>Draft genome sequence of Xylaria bambusicola isolate GMP-LS, the root and basal stem rot pathogen of sugarcane in Indonesia.</title>
        <authorList>
            <person name="Selvaraj P."/>
            <person name="Muralishankar V."/>
            <person name="Muruganantham S."/>
            <person name="Sp S."/>
            <person name="Haryani S."/>
            <person name="Lau K.J.X."/>
            <person name="Naqvi N.I."/>
        </authorList>
    </citation>
    <scope>NUCLEOTIDE SEQUENCE [LARGE SCALE GENOMIC DNA]</scope>
    <source>
        <strain evidence="2">GMP-LS</strain>
    </source>
</reference>
<evidence type="ECO:0000256" key="1">
    <source>
        <dbReference type="SAM" id="MobiDB-lite"/>
    </source>
</evidence>
<sequence>MANSSETTETSPSTENYPSLPFNLDQEPKVREWSQYELDTVLSLICKYEYLPSQNEKGNKHCSHARNRDGGQLEDHTSDWAVSFATKLNEALHGTHNYKDDIELADVRELMDFIETKGEAIMNYIKRQSTPFRVTRAKKFAFQRLCNTFNKTFYKWTLMRRERHRNPSISVEEETTRASWIDYYLSKQEQENYLLGAARIEKIAHPSANTERGWISNTVYTRRSRDIDLVTSLSQDNKIYPSHRTRSPVEQDRLFRFRKRHRSIHPPPPPPPPPYTGSFDENEHMGNQLSITWDQGNSKSMETGTHVDLAHPTYYEHFDRFPLHTPLPLASPAYFGHDNLRQSIHPAGPRLETPLLTYEGNLELERSGSSRAQMLPAHSNSFGMRSYEYPEPPHEMASCDYNSVYETPRSPCSPTYPLGCVMGTNAGAKTPLDTDYAHGHSNPVSGDYSEDFLEF</sequence>
<proteinExistence type="predicted"/>
<dbReference type="EMBL" id="JAWHQM010000006">
    <property type="protein sequence ID" value="KAK5627690.1"/>
    <property type="molecule type" value="Genomic_DNA"/>
</dbReference>
<dbReference type="Proteomes" id="UP001305414">
    <property type="component" value="Unassembled WGS sequence"/>
</dbReference>